<name>A0A401GAR5_9APHY</name>
<reference evidence="5 6" key="1">
    <citation type="journal article" date="2018" name="Sci. Rep.">
        <title>Genome sequence of the cauliflower mushroom Sparassis crispa (Hanabiratake) and its association with beneficial usage.</title>
        <authorList>
            <person name="Kiyama R."/>
            <person name="Furutani Y."/>
            <person name="Kawaguchi K."/>
            <person name="Nakanishi T."/>
        </authorList>
    </citation>
    <scope>NUCLEOTIDE SEQUENCE [LARGE SCALE GENOMIC DNA]</scope>
</reference>
<dbReference type="GO" id="GO:0019878">
    <property type="term" value="P:lysine biosynthetic process via aminoadipic acid"/>
    <property type="evidence" value="ECO:0007669"/>
    <property type="project" value="TreeGrafter"/>
</dbReference>
<dbReference type="PANTHER" id="PTHR12215:SF10">
    <property type="entry name" value="L-AMINOADIPATE-SEMIALDEHYDE DEHYDROGENASE-PHOSPHOPANTETHEINYL TRANSFERASE"/>
    <property type="match status" value="1"/>
</dbReference>
<dbReference type="GO" id="GO:0005829">
    <property type="term" value="C:cytosol"/>
    <property type="evidence" value="ECO:0007669"/>
    <property type="project" value="TreeGrafter"/>
</dbReference>
<keyword evidence="2 5" id="KW-0808">Transferase</keyword>
<evidence type="ECO:0000256" key="2">
    <source>
        <dbReference type="ARBA" id="ARBA00022679"/>
    </source>
</evidence>
<dbReference type="Pfam" id="PF22624">
    <property type="entry name" value="AASDHPPT_N"/>
    <property type="match status" value="1"/>
</dbReference>
<sequence length="283" mass="32264">MQVWAVTFDVRAVATLNESYDRALALVDHESQQRIQRYYHQVDRFRGLIGRLLPRVLLKERGVPPHRMAFSITETGKPFITTDHLSHPIGYSITHDSGVIAMAFASGVDLHPDPPAYRVGVDIMRLQLPKRETFAGFVDIVGDQLTASERELLLPSPPSPPLPPSEALRRFYLIWTLKESFTKALGMGLGFEFRRIEYDVVQDIVRIDGVVPRGWEFIRFEVENKLGDGQDSEMYVGVSARYVGEDGQQQEECRVQSPDVRSWLKVYDATEFIQRAIEELSVE</sequence>
<dbReference type="PANTHER" id="PTHR12215">
    <property type="entry name" value="PHOSPHOPANTETHEINE TRANSFERASE"/>
    <property type="match status" value="1"/>
</dbReference>
<protein>
    <recommendedName>
        <fullName evidence="1">holo-[acyl-carrier-protein] synthase</fullName>
        <ecNumber evidence="1">2.7.8.7</ecNumber>
    </recommendedName>
</protein>
<keyword evidence="6" id="KW-1185">Reference proteome</keyword>
<dbReference type="InterPro" id="IPR055066">
    <property type="entry name" value="AASDHPPT_N"/>
</dbReference>
<dbReference type="GO" id="GO:0000287">
    <property type="term" value="F:magnesium ion binding"/>
    <property type="evidence" value="ECO:0007669"/>
    <property type="project" value="InterPro"/>
</dbReference>
<dbReference type="Gene3D" id="3.90.470.20">
    <property type="entry name" value="4'-phosphopantetheinyl transferase domain"/>
    <property type="match status" value="1"/>
</dbReference>
<dbReference type="Proteomes" id="UP000287166">
    <property type="component" value="Unassembled WGS sequence"/>
</dbReference>
<dbReference type="EC" id="2.7.8.7" evidence="1"/>
<feature type="domain" description="4'-phosphopantetheinyl transferase N-terminal" evidence="4">
    <location>
        <begin position="18"/>
        <end position="103"/>
    </location>
</feature>
<organism evidence="5 6">
    <name type="scientific">Sparassis crispa</name>
    <dbReference type="NCBI Taxonomy" id="139825"/>
    <lineage>
        <taxon>Eukaryota</taxon>
        <taxon>Fungi</taxon>
        <taxon>Dikarya</taxon>
        <taxon>Basidiomycota</taxon>
        <taxon>Agaricomycotina</taxon>
        <taxon>Agaricomycetes</taxon>
        <taxon>Polyporales</taxon>
        <taxon>Sparassidaceae</taxon>
        <taxon>Sparassis</taxon>
    </lineage>
</organism>
<dbReference type="GeneID" id="38776166"/>
<evidence type="ECO:0000259" key="3">
    <source>
        <dbReference type="Pfam" id="PF01648"/>
    </source>
</evidence>
<dbReference type="RefSeq" id="XP_027610162.1">
    <property type="nucleotide sequence ID" value="XM_027754361.1"/>
</dbReference>
<dbReference type="GO" id="GO:0008897">
    <property type="term" value="F:holo-[acyl-carrier-protein] synthase activity"/>
    <property type="evidence" value="ECO:0007669"/>
    <property type="project" value="UniProtKB-EC"/>
</dbReference>
<dbReference type="SUPFAM" id="SSF56214">
    <property type="entry name" value="4'-phosphopantetheinyl transferase"/>
    <property type="match status" value="2"/>
</dbReference>
<dbReference type="InterPro" id="IPR037143">
    <property type="entry name" value="4-PPantetheinyl_Trfase_dom_sf"/>
</dbReference>
<comment type="caution">
    <text evidence="5">The sequence shown here is derived from an EMBL/GenBank/DDBJ whole genome shotgun (WGS) entry which is preliminary data.</text>
</comment>
<accession>A0A401GAR5</accession>
<dbReference type="Pfam" id="PF01648">
    <property type="entry name" value="ACPS"/>
    <property type="match status" value="1"/>
</dbReference>
<dbReference type="OrthoDB" id="26719at2759"/>
<dbReference type="InterPro" id="IPR050559">
    <property type="entry name" value="P-Pant_transferase_sf"/>
</dbReference>
<evidence type="ECO:0000259" key="4">
    <source>
        <dbReference type="Pfam" id="PF22624"/>
    </source>
</evidence>
<dbReference type="FunCoup" id="A0A401GAR5">
    <property type="interactions" value="323"/>
</dbReference>
<evidence type="ECO:0000256" key="1">
    <source>
        <dbReference type="ARBA" id="ARBA00013172"/>
    </source>
</evidence>
<dbReference type="InterPro" id="IPR008278">
    <property type="entry name" value="4-PPantetheinyl_Trfase_dom"/>
</dbReference>
<dbReference type="STRING" id="139825.A0A401GAR5"/>
<dbReference type="InParanoid" id="A0A401GAR5"/>
<evidence type="ECO:0000313" key="6">
    <source>
        <dbReference type="Proteomes" id="UP000287166"/>
    </source>
</evidence>
<dbReference type="EMBL" id="BFAD01000002">
    <property type="protein sequence ID" value="GBE79249.1"/>
    <property type="molecule type" value="Genomic_DNA"/>
</dbReference>
<gene>
    <name evidence="5" type="ORF">SCP_0204460</name>
</gene>
<evidence type="ECO:0000313" key="5">
    <source>
        <dbReference type="EMBL" id="GBE79249.1"/>
    </source>
</evidence>
<dbReference type="AlphaFoldDB" id="A0A401GAR5"/>
<feature type="domain" description="4'-phosphopantetheinyl transferase" evidence="3">
    <location>
        <begin position="118"/>
        <end position="199"/>
    </location>
</feature>
<proteinExistence type="predicted"/>